<dbReference type="OrthoDB" id="2961286at2759"/>
<dbReference type="AlphaFoldDB" id="A0A9Q3FSW9"/>
<keyword evidence="2" id="KW-1185">Reference proteome</keyword>
<organism evidence="1 2">
    <name type="scientific">Austropuccinia psidii MF-1</name>
    <dbReference type="NCBI Taxonomy" id="1389203"/>
    <lineage>
        <taxon>Eukaryota</taxon>
        <taxon>Fungi</taxon>
        <taxon>Dikarya</taxon>
        <taxon>Basidiomycota</taxon>
        <taxon>Pucciniomycotina</taxon>
        <taxon>Pucciniomycetes</taxon>
        <taxon>Pucciniales</taxon>
        <taxon>Sphaerophragmiaceae</taxon>
        <taxon>Austropuccinia</taxon>
    </lineage>
</organism>
<evidence type="ECO:0000313" key="1">
    <source>
        <dbReference type="EMBL" id="MBW0542912.1"/>
    </source>
</evidence>
<comment type="caution">
    <text evidence="1">The sequence shown here is derived from an EMBL/GenBank/DDBJ whole genome shotgun (WGS) entry which is preliminary data.</text>
</comment>
<evidence type="ECO:0000313" key="2">
    <source>
        <dbReference type="Proteomes" id="UP000765509"/>
    </source>
</evidence>
<accession>A0A9Q3FSW9</accession>
<sequence length="97" mass="11298">MKRRWGAVSPERRFKLSSITELFTKPQQESGIRKMTQYRNIIGEYEAIITYLKIYQYSQVDINHNQEMLASLFTSVQASIYKAMTKDRVMVQALDGG</sequence>
<dbReference type="EMBL" id="AVOT02047618">
    <property type="protein sequence ID" value="MBW0542912.1"/>
    <property type="molecule type" value="Genomic_DNA"/>
</dbReference>
<dbReference type="Proteomes" id="UP000765509">
    <property type="component" value="Unassembled WGS sequence"/>
</dbReference>
<proteinExistence type="predicted"/>
<reference evidence="1" key="1">
    <citation type="submission" date="2021-03" db="EMBL/GenBank/DDBJ databases">
        <title>Draft genome sequence of rust myrtle Austropuccinia psidii MF-1, a brazilian biotype.</title>
        <authorList>
            <person name="Quecine M.C."/>
            <person name="Pachon D.M.R."/>
            <person name="Bonatelli M.L."/>
            <person name="Correr F.H."/>
            <person name="Franceschini L.M."/>
            <person name="Leite T.F."/>
            <person name="Margarido G.R.A."/>
            <person name="Almeida C.A."/>
            <person name="Ferrarezi J.A."/>
            <person name="Labate C.A."/>
        </authorList>
    </citation>
    <scope>NUCLEOTIDE SEQUENCE</scope>
    <source>
        <strain evidence="1">MF-1</strain>
    </source>
</reference>
<gene>
    <name evidence="1" type="ORF">O181_082627</name>
</gene>
<name>A0A9Q3FSW9_9BASI</name>
<protein>
    <submittedName>
        <fullName evidence="1">Uncharacterized protein</fullName>
    </submittedName>
</protein>